<evidence type="ECO:0000313" key="2">
    <source>
        <dbReference type="Proteomes" id="UP001597101"/>
    </source>
</evidence>
<reference evidence="2" key="1">
    <citation type="journal article" date="2019" name="Int. J. Syst. Evol. Microbiol.">
        <title>The Global Catalogue of Microorganisms (GCM) 10K type strain sequencing project: providing services to taxonomists for standard genome sequencing and annotation.</title>
        <authorList>
            <consortium name="The Broad Institute Genomics Platform"/>
            <consortium name="The Broad Institute Genome Sequencing Center for Infectious Disease"/>
            <person name="Wu L."/>
            <person name="Ma J."/>
        </authorList>
    </citation>
    <scope>NUCLEOTIDE SEQUENCE [LARGE SCALE GENOMIC DNA]</scope>
    <source>
        <strain evidence="2">CCUG 60023</strain>
    </source>
</reference>
<sequence length="396" mass="46601">MSLHLTNAQARHTILHLQGLTRPPHRAFPPGGLYKLIRQLGFVQIDSIQWVERAQHMTLFARNQTYRPRDLARLIEKEQLLFEHWTHDSSIIPSEFYPYWRHRFARERERLDKRFENWQGGGFRDHVGAMMERIERDGPLMSRDLERAEKGPQEMWQWHDGKAALEYLWHTGDLGITARKGFQKVYDKARNTIPDEHFEQRVSHDAFVDWACREALERLGFGTPGDIARYFDLIKPAEAKAWMEDQLASGANNTLQEVSIGCAKKDETREMVARADIGSIVEDLPPLPKRMRALSPFDPVIRDRKRLEWLFGFFYRIEIYVPAHKRVWGYYVFPLLENDRLVGRIDMCANKKADALQIRKIWWEDGIKLSDARRARLDAELIRQSRLSGVSKIEWL</sequence>
<name>A0ABW3FG83_9HYPH</name>
<dbReference type="Pfam" id="PF06224">
    <property type="entry name" value="AlkZ-like"/>
    <property type="match status" value="1"/>
</dbReference>
<dbReference type="EMBL" id="JBHTJV010000009">
    <property type="protein sequence ID" value="MFD0916718.1"/>
    <property type="molecule type" value="Genomic_DNA"/>
</dbReference>
<accession>A0ABW3FG83</accession>
<comment type="caution">
    <text evidence="1">The sequence shown here is derived from an EMBL/GenBank/DDBJ whole genome shotgun (WGS) entry which is preliminary data.</text>
</comment>
<gene>
    <name evidence="1" type="ORF">ACFQ14_09890</name>
</gene>
<evidence type="ECO:0000313" key="1">
    <source>
        <dbReference type="EMBL" id="MFD0916718.1"/>
    </source>
</evidence>
<protein>
    <submittedName>
        <fullName evidence="1">Winged helix-turn-helix domain-containing protein</fullName>
    </submittedName>
</protein>
<proteinExistence type="predicted"/>
<dbReference type="InterPro" id="IPR009351">
    <property type="entry name" value="AlkZ-like"/>
</dbReference>
<keyword evidence="2" id="KW-1185">Reference proteome</keyword>
<dbReference type="PANTHER" id="PTHR30528">
    <property type="entry name" value="CYTOPLASMIC PROTEIN"/>
    <property type="match status" value="1"/>
</dbReference>
<dbReference type="Proteomes" id="UP001597101">
    <property type="component" value="Unassembled WGS sequence"/>
</dbReference>
<dbReference type="PANTHER" id="PTHR30528:SF0">
    <property type="entry name" value="CYTOPLASMIC PROTEIN"/>
    <property type="match status" value="1"/>
</dbReference>
<dbReference type="RefSeq" id="WP_377212572.1">
    <property type="nucleotide sequence ID" value="NZ_JBHTJV010000009.1"/>
</dbReference>
<organism evidence="1 2">
    <name type="scientific">Pseudahrensia aquimaris</name>
    <dbReference type="NCBI Taxonomy" id="744461"/>
    <lineage>
        <taxon>Bacteria</taxon>
        <taxon>Pseudomonadati</taxon>
        <taxon>Pseudomonadota</taxon>
        <taxon>Alphaproteobacteria</taxon>
        <taxon>Hyphomicrobiales</taxon>
        <taxon>Ahrensiaceae</taxon>
        <taxon>Pseudahrensia</taxon>
    </lineage>
</organism>